<feature type="compositionally biased region" description="Basic and acidic residues" evidence="1">
    <location>
        <begin position="172"/>
        <end position="181"/>
    </location>
</feature>
<evidence type="ECO:0000313" key="3">
    <source>
        <dbReference type="Proteomes" id="UP000034805"/>
    </source>
</evidence>
<protein>
    <submittedName>
        <fullName evidence="2">Uncharacterized protein</fullName>
    </submittedName>
</protein>
<feature type="region of interest" description="Disordered" evidence="1">
    <location>
        <begin position="149"/>
        <end position="181"/>
    </location>
</feature>
<feature type="compositionally biased region" description="Basic and acidic residues" evidence="1">
    <location>
        <begin position="149"/>
        <end position="160"/>
    </location>
</feature>
<organism evidence="2 3">
    <name type="scientific">Scleropages formosus</name>
    <name type="common">Asian bonytongue</name>
    <name type="synonym">Osteoglossum formosum</name>
    <dbReference type="NCBI Taxonomy" id="113540"/>
    <lineage>
        <taxon>Eukaryota</taxon>
        <taxon>Metazoa</taxon>
        <taxon>Chordata</taxon>
        <taxon>Craniata</taxon>
        <taxon>Vertebrata</taxon>
        <taxon>Euteleostomi</taxon>
        <taxon>Actinopterygii</taxon>
        <taxon>Neopterygii</taxon>
        <taxon>Teleostei</taxon>
        <taxon>Osteoglossocephala</taxon>
        <taxon>Osteoglossomorpha</taxon>
        <taxon>Osteoglossiformes</taxon>
        <taxon>Osteoglossidae</taxon>
        <taxon>Scleropages</taxon>
    </lineage>
</organism>
<sequence>ICSLWPAHVWASRTRCRWTSGVVQITPDRAQGSNKSSRLQDRTRLTVRTDCQRVFTARGTGYRKSPPRSSSAPVESRLSADCLLDVLSIHLSTYPYRSIGSLIDRMHPRWRSGRSWTASCICSSDSPQSELVQSLTECGTHLVVERRPRLGGDAEEDPLRAAESPCSSRTESLFKGDGSLR</sequence>
<comment type="caution">
    <text evidence="2">The sequence shown here is derived from an EMBL/GenBank/DDBJ whole genome shotgun (WGS) entry which is preliminary data.</text>
</comment>
<evidence type="ECO:0000313" key="2">
    <source>
        <dbReference type="EMBL" id="KPP72107.1"/>
    </source>
</evidence>
<gene>
    <name evidence="2" type="ORF">Z043_108919</name>
</gene>
<proteinExistence type="predicted"/>
<evidence type="ECO:0000256" key="1">
    <source>
        <dbReference type="SAM" id="MobiDB-lite"/>
    </source>
</evidence>
<dbReference type="EMBL" id="JARO02002698">
    <property type="protein sequence ID" value="KPP72107.1"/>
    <property type="molecule type" value="Genomic_DNA"/>
</dbReference>
<dbReference type="Proteomes" id="UP000034805">
    <property type="component" value="Unassembled WGS sequence"/>
</dbReference>
<reference evidence="2 3" key="1">
    <citation type="submission" date="2015-08" db="EMBL/GenBank/DDBJ databases">
        <title>The genome of the Asian arowana (Scleropages formosus).</title>
        <authorList>
            <person name="Tan M.H."/>
            <person name="Gan H.M."/>
            <person name="Croft L.J."/>
            <person name="Austin C.M."/>
        </authorList>
    </citation>
    <scope>NUCLEOTIDE SEQUENCE [LARGE SCALE GENOMIC DNA]</scope>
    <source>
        <strain evidence="2">Aro1</strain>
    </source>
</reference>
<name>A0A0P7UDB1_SCLFO</name>
<feature type="non-terminal residue" evidence="2">
    <location>
        <position position="1"/>
    </location>
</feature>
<dbReference type="AlphaFoldDB" id="A0A0P7UDB1"/>
<accession>A0A0P7UDB1</accession>